<gene>
    <name evidence="1" type="ORF">g.1482</name>
</gene>
<organism evidence="1">
    <name type="scientific">Schizaphis graminum</name>
    <name type="common">Green bug aphid</name>
    <dbReference type="NCBI Taxonomy" id="13262"/>
    <lineage>
        <taxon>Eukaryota</taxon>
        <taxon>Metazoa</taxon>
        <taxon>Ecdysozoa</taxon>
        <taxon>Arthropoda</taxon>
        <taxon>Hexapoda</taxon>
        <taxon>Insecta</taxon>
        <taxon>Pterygota</taxon>
        <taxon>Neoptera</taxon>
        <taxon>Paraneoptera</taxon>
        <taxon>Hemiptera</taxon>
        <taxon>Sternorrhyncha</taxon>
        <taxon>Aphidomorpha</taxon>
        <taxon>Aphidoidea</taxon>
        <taxon>Aphididae</taxon>
        <taxon>Aphidini</taxon>
        <taxon>Schizaphis</taxon>
    </lineage>
</organism>
<evidence type="ECO:0000313" key="1">
    <source>
        <dbReference type="EMBL" id="MBY14828.1"/>
    </source>
</evidence>
<name>A0A2S2NCI9_SCHGA</name>
<reference evidence="1" key="1">
    <citation type="submission" date="2018-04" db="EMBL/GenBank/DDBJ databases">
        <title>Transcriptome of Schizaphis graminum biotype I.</title>
        <authorList>
            <person name="Scully E.D."/>
            <person name="Geib S.M."/>
            <person name="Palmer N.A."/>
            <person name="Koch K."/>
            <person name="Bradshaw J."/>
            <person name="Heng-Moss T."/>
            <person name="Sarath G."/>
        </authorList>
    </citation>
    <scope>NUCLEOTIDE SEQUENCE</scope>
</reference>
<dbReference type="AlphaFoldDB" id="A0A2S2NCI9"/>
<dbReference type="EMBL" id="GGMR01002209">
    <property type="protein sequence ID" value="MBY14828.1"/>
    <property type="molecule type" value="Transcribed_RNA"/>
</dbReference>
<accession>A0A2S2NCI9</accession>
<protein>
    <submittedName>
        <fullName evidence="1">Uncharacterized protein</fullName>
    </submittedName>
</protein>
<sequence length="111" mass="12285">MKTVVGVIMKAKRNTTSKVGHRYAADHNIIIIIIVITCACPGEGGAQLACIGKTQNENFAYTWRIARRSSDEVVFFTTWPSSYNVVGGVSRIATGWKKIRLATHAEMSRTR</sequence>
<proteinExistence type="predicted"/>